<dbReference type="Proteomes" id="UP001600165">
    <property type="component" value="Unassembled WGS sequence"/>
</dbReference>
<dbReference type="EMBL" id="JBHZOL010000036">
    <property type="protein sequence ID" value="MFE4105825.1"/>
    <property type="molecule type" value="Genomic_DNA"/>
</dbReference>
<evidence type="ECO:0000313" key="1">
    <source>
        <dbReference type="EMBL" id="MFE4105825.1"/>
    </source>
</evidence>
<dbReference type="RefSeq" id="WP_377962990.1">
    <property type="nucleotide sequence ID" value="NZ_JBHZOL010000036.1"/>
</dbReference>
<keyword evidence="2" id="KW-1185">Reference proteome</keyword>
<organism evidence="1 2">
    <name type="scientific">Almyronema epifaneia S1</name>
    <dbReference type="NCBI Taxonomy" id="2991925"/>
    <lineage>
        <taxon>Bacteria</taxon>
        <taxon>Bacillati</taxon>
        <taxon>Cyanobacteriota</taxon>
        <taxon>Cyanophyceae</taxon>
        <taxon>Nodosilineales</taxon>
        <taxon>Nodosilineaceae</taxon>
        <taxon>Almyronema</taxon>
        <taxon>Almyronema epifaneia</taxon>
    </lineage>
</organism>
<gene>
    <name evidence="1" type="ORF">ACFVKH_06025</name>
</gene>
<comment type="caution">
    <text evidence="1">The sequence shown here is derived from an EMBL/GenBank/DDBJ whole genome shotgun (WGS) entry which is preliminary data.</text>
</comment>
<evidence type="ECO:0000313" key="2">
    <source>
        <dbReference type="Proteomes" id="UP001600165"/>
    </source>
</evidence>
<evidence type="ECO:0008006" key="3">
    <source>
        <dbReference type="Google" id="ProtNLM"/>
    </source>
</evidence>
<reference evidence="1 2" key="1">
    <citation type="submission" date="2024-10" db="EMBL/GenBank/DDBJ databases">
        <authorList>
            <person name="Ratan Roy A."/>
            <person name="Morales Sandoval P.H."/>
            <person name="De Los Santos Villalobos S."/>
            <person name="Chakraborty S."/>
            <person name="Mukherjee J."/>
        </authorList>
    </citation>
    <scope>NUCLEOTIDE SEQUENCE [LARGE SCALE GENOMIC DNA]</scope>
    <source>
        <strain evidence="1 2">S1</strain>
    </source>
</reference>
<name>A0ABW6IDR3_9CYAN</name>
<accession>A0ABW6IDR3</accession>
<protein>
    <recommendedName>
        <fullName evidence="3">Secreted protein</fullName>
    </recommendedName>
</protein>
<proteinExistence type="predicted"/>
<sequence>MPARESRSKSNRSISYRVAWLMTFWVDFSMNCHPQSWHLKRCLPLWMRLFLTVLADAQMGQTGMVAEQQRLYFSIITS</sequence>